<dbReference type="GO" id="GO:0004842">
    <property type="term" value="F:ubiquitin-protein transferase activity"/>
    <property type="evidence" value="ECO:0007669"/>
    <property type="project" value="TreeGrafter"/>
</dbReference>
<organism>
    <name type="scientific">Pediculus humanus subsp. corporis</name>
    <name type="common">Body louse</name>
    <dbReference type="NCBI Taxonomy" id="121224"/>
    <lineage>
        <taxon>Eukaryota</taxon>
        <taxon>Metazoa</taxon>
        <taxon>Ecdysozoa</taxon>
        <taxon>Arthropoda</taxon>
        <taxon>Hexapoda</taxon>
        <taxon>Insecta</taxon>
        <taxon>Pterygota</taxon>
        <taxon>Neoptera</taxon>
        <taxon>Paraneoptera</taxon>
        <taxon>Psocodea</taxon>
        <taxon>Troctomorpha</taxon>
        <taxon>Phthiraptera</taxon>
        <taxon>Anoplura</taxon>
        <taxon>Pediculidae</taxon>
        <taxon>Pediculus</taxon>
    </lineage>
</organism>
<name>E0VCX3_PEDHC</name>
<gene>
    <name evidence="14" type="primary">8238089</name>
    <name evidence="13" type="ORF">Phum_PHUM099650</name>
</gene>
<dbReference type="Pfam" id="PF12906">
    <property type="entry name" value="RINGv"/>
    <property type="match status" value="1"/>
</dbReference>
<dbReference type="EMBL" id="DS235068">
    <property type="protein sequence ID" value="EEB11229.1"/>
    <property type="molecule type" value="Genomic_DNA"/>
</dbReference>
<dbReference type="KEGG" id="phu:Phum_PHUM099650"/>
<feature type="compositionally biased region" description="Polar residues" evidence="10">
    <location>
        <begin position="270"/>
        <end position="297"/>
    </location>
</feature>
<dbReference type="GeneID" id="8238089"/>
<evidence type="ECO:0000256" key="3">
    <source>
        <dbReference type="ARBA" id="ARBA00022692"/>
    </source>
</evidence>
<feature type="transmembrane region" description="Helical" evidence="11">
    <location>
        <begin position="217"/>
        <end position="239"/>
    </location>
</feature>
<dbReference type="SUPFAM" id="SSF57850">
    <property type="entry name" value="RING/U-box"/>
    <property type="match status" value="1"/>
</dbReference>
<protein>
    <submittedName>
        <fullName evidence="13 14">Membrane associated RING finger, putative</fullName>
    </submittedName>
</protein>
<dbReference type="InterPro" id="IPR011016">
    <property type="entry name" value="Znf_RING-CH"/>
</dbReference>
<dbReference type="InterPro" id="IPR013083">
    <property type="entry name" value="Znf_RING/FYVE/PHD"/>
</dbReference>
<evidence type="ECO:0000256" key="6">
    <source>
        <dbReference type="ARBA" id="ARBA00022786"/>
    </source>
</evidence>
<feature type="transmembrane region" description="Helical" evidence="11">
    <location>
        <begin position="160"/>
        <end position="187"/>
    </location>
</feature>
<dbReference type="AlphaFoldDB" id="E0VCX3"/>
<keyword evidence="6" id="KW-0833">Ubl conjugation pathway</keyword>
<feature type="domain" description="RING-CH-type" evidence="12">
    <location>
        <begin position="69"/>
        <end position="129"/>
    </location>
</feature>
<keyword evidence="7" id="KW-0862">Zinc</keyword>
<sequence length="297" mass="33854">MERLPARETSSPSDDVMGLTDRLLDFAPGIAGEQLTEKQEIALKEAAVYFYKQLMLQQQKPNDAASISLVNSSSDICRICREAGSKEDLITTCCCRGTMRFIHLSCLEHWLAESDSTKCELCSYQYQTVRTPKYSIIKSILLWLQNPGRRRDAREIMLDFLALIVFTPMAFFGTYMALLTAETWYIFYYLNFTLLRFKSTQYTTENCIAMSPTITKIVSVGCLGIIGAIDTAYFSWLLVRAQHHTRAWNRWRRRNSIVKVILSPKKSKSNEQNGLNGNKSITKAEDSVTNQVTETES</sequence>
<keyword evidence="2" id="KW-0808">Transferase</keyword>
<dbReference type="PANTHER" id="PTHR46065">
    <property type="entry name" value="E3 UBIQUITIN-PROTEIN LIGASE MARCH 2/3 FAMILY MEMBER"/>
    <property type="match status" value="1"/>
</dbReference>
<feature type="region of interest" description="Disordered" evidence="10">
    <location>
        <begin position="266"/>
        <end position="297"/>
    </location>
</feature>
<dbReference type="GO" id="GO:0016567">
    <property type="term" value="P:protein ubiquitination"/>
    <property type="evidence" value="ECO:0007669"/>
    <property type="project" value="TreeGrafter"/>
</dbReference>
<dbReference type="GO" id="GO:0016020">
    <property type="term" value="C:membrane"/>
    <property type="evidence" value="ECO:0007669"/>
    <property type="project" value="UniProtKB-SubCell"/>
</dbReference>
<dbReference type="RefSeq" id="XP_002423967.1">
    <property type="nucleotide sequence ID" value="XM_002423922.1"/>
</dbReference>
<keyword evidence="15" id="KW-1185">Reference proteome</keyword>
<dbReference type="EnsemblMetazoa" id="PHUM099650-RA">
    <property type="protein sequence ID" value="PHUM099650-PA"/>
    <property type="gene ID" value="PHUM099650"/>
</dbReference>
<dbReference type="Gene3D" id="3.30.40.10">
    <property type="entry name" value="Zinc/RING finger domain, C3HC4 (zinc finger)"/>
    <property type="match status" value="1"/>
</dbReference>
<dbReference type="GO" id="GO:0008270">
    <property type="term" value="F:zinc ion binding"/>
    <property type="evidence" value="ECO:0007669"/>
    <property type="project" value="UniProtKB-KW"/>
</dbReference>
<dbReference type="SMART" id="SM00744">
    <property type="entry name" value="RINGv"/>
    <property type="match status" value="1"/>
</dbReference>
<dbReference type="CTD" id="8238089"/>
<dbReference type="Proteomes" id="UP000009046">
    <property type="component" value="Unassembled WGS sequence"/>
</dbReference>
<evidence type="ECO:0000256" key="2">
    <source>
        <dbReference type="ARBA" id="ARBA00022679"/>
    </source>
</evidence>
<dbReference type="PROSITE" id="PS51292">
    <property type="entry name" value="ZF_RING_CH"/>
    <property type="match status" value="1"/>
</dbReference>
<dbReference type="VEuPathDB" id="VectorBase:PHUM099650"/>
<evidence type="ECO:0000256" key="4">
    <source>
        <dbReference type="ARBA" id="ARBA00022723"/>
    </source>
</evidence>
<evidence type="ECO:0000256" key="1">
    <source>
        <dbReference type="ARBA" id="ARBA00004141"/>
    </source>
</evidence>
<reference evidence="13" key="1">
    <citation type="submission" date="2007-04" db="EMBL/GenBank/DDBJ databases">
        <title>Annotation of Pediculus humanus corporis strain USDA.</title>
        <authorList>
            <person name="Kirkness E."/>
            <person name="Hannick L."/>
            <person name="Hass B."/>
            <person name="Bruggner R."/>
            <person name="Lawson D."/>
            <person name="Bidwell S."/>
            <person name="Joardar V."/>
            <person name="Caler E."/>
            <person name="Walenz B."/>
            <person name="Inman J."/>
            <person name="Schobel S."/>
            <person name="Galinsky K."/>
            <person name="Amedeo P."/>
            <person name="Strausberg R."/>
        </authorList>
    </citation>
    <scope>NUCLEOTIDE SEQUENCE</scope>
    <source>
        <strain evidence="13">USDA</strain>
    </source>
</reference>
<keyword evidence="8 11" id="KW-1133">Transmembrane helix</keyword>
<dbReference type="OrthoDB" id="273089at2759"/>
<dbReference type="PANTHER" id="PTHR46065:SF3">
    <property type="entry name" value="FI20425P1"/>
    <property type="match status" value="1"/>
</dbReference>
<keyword evidence="5" id="KW-0863">Zinc-finger</keyword>
<evidence type="ECO:0000313" key="14">
    <source>
        <dbReference type="EnsemblMetazoa" id="PHUM099650-PA"/>
    </source>
</evidence>
<reference evidence="13" key="2">
    <citation type="submission" date="2007-04" db="EMBL/GenBank/DDBJ databases">
        <title>The genome of the human body louse.</title>
        <authorList>
            <consortium name="The Human Body Louse Genome Consortium"/>
            <person name="Kirkness E."/>
            <person name="Walenz B."/>
            <person name="Hass B."/>
            <person name="Bruggner R."/>
            <person name="Strausberg R."/>
        </authorList>
    </citation>
    <scope>NUCLEOTIDE SEQUENCE</scope>
    <source>
        <strain evidence="13">USDA</strain>
    </source>
</reference>
<evidence type="ECO:0000256" key="5">
    <source>
        <dbReference type="ARBA" id="ARBA00022771"/>
    </source>
</evidence>
<evidence type="ECO:0000256" key="8">
    <source>
        <dbReference type="ARBA" id="ARBA00022989"/>
    </source>
</evidence>
<keyword evidence="4" id="KW-0479">Metal-binding</keyword>
<dbReference type="OMA" id="TTENCIA"/>
<keyword evidence="9 11" id="KW-0472">Membrane</keyword>
<accession>E0VCX3</accession>
<evidence type="ECO:0000256" key="9">
    <source>
        <dbReference type="ARBA" id="ARBA00023136"/>
    </source>
</evidence>
<proteinExistence type="predicted"/>
<evidence type="ECO:0000313" key="15">
    <source>
        <dbReference type="Proteomes" id="UP000009046"/>
    </source>
</evidence>
<reference evidence="14" key="3">
    <citation type="submission" date="2021-02" db="UniProtKB">
        <authorList>
            <consortium name="EnsemblMetazoa"/>
        </authorList>
    </citation>
    <scope>IDENTIFICATION</scope>
    <source>
        <strain evidence="14">USDA</strain>
    </source>
</reference>
<dbReference type="eggNOG" id="KOG1609">
    <property type="taxonomic scope" value="Eukaryota"/>
</dbReference>
<dbReference type="InParanoid" id="E0VCX3"/>
<comment type="subcellular location">
    <subcellularLocation>
        <location evidence="1">Membrane</location>
        <topology evidence="1">Multi-pass membrane protein</topology>
    </subcellularLocation>
</comment>
<evidence type="ECO:0000259" key="12">
    <source>
        <dbReference type="PROSITE" id="PS51292"/>
    </source>
</evidence>
<dbReference type="EMBL" id="AAZO01001192">
    <property type="status" value="NOT_ANNOTATED_CDS"/>
    <property type="molecule type" value="Genomic_DNA"/>
</dbReference>
<keyword evidence="3 11" id="KW-0812">Transmembrane</keyword>
<evidence type="ECO:0000256" key="10">
    <source>
        <dbReference type="SAM" id="MobiDB-lite"/>
    </source>
</evidence>
<evidence type="ECO:0000313" key="13">
    <source>
        <dbReference type="EMBL" id="EEB11229.1"/>
    </source>
</evidence>
<dbReference type="HOGENOM" id="CLU_937827_0_0_1"/>
<evidence type="ECO:0000256" key="7">
    <source>
        <dbReference type="ARBA" id="ARBA00022833"/>
    </source>
</evidence>
<evidence type="ECO:0000256" key="11">
    <source>
        <dbReference type="SAM" id="Phobius"/>
    </source>
</evidence>